<dbReference type="KEGG" id="tes:BW730_17270"/>
<dbReference type="AlphaFoldDB" id="A0A1Q2CSE0"/>
<dbReference type="GO" id="GO:0008168">
    <property type="term" value="F:methyltransferase activity"/>
    <property type="evidence" value="ECO:0007669"/>
    <property type="project" value="UniProtKB-KW"/>
</dbReference>
<feature type="domain" description="Methyltransferase type 12" evidence="1">
    <location>
        <begin position="57"/>
        <end position="152"/>
    </location>
</feature>
<dbReference type="Pfam" id="PF08242">
    <property type="entry name" value="Methyltransf_12"/>
    <property type="match status" value="1"/>
</dbReference>
<accession>A0A1Q2CSE0</accession>
<evidence type="ECO:0000313" key="3">
    <source>
        <dbReference type="Proteomes" id="UP000188145"/>
    </source>
</evidence>
<evidence type="ECO:0000313" key="2">
    <source>
        <dbReference type="EMBL" id="AQP48985.1"/>
    </source>
</evidence>
<dbReference type="SUPFAM" id="SSF53335">
    <property type="entry name" value="S-adenosyl-L-methionine-dependent methyltransferases"/>
    <property type="match status" value="1"/>
</dbReference>
<protein>
    <submittedName>
        <fullName evidence="2">SAM-dependent methyltransferase</fullName>
    </submittedName>
</protein>
<dbReference type="InterPro" id="IPR013217">
    <property type="entry name" value="Methyltransf_12"/>
</dbReference>
<dbReference type="GO" id="GO:0032259">
    <property type="term" value="P:methylation"/>
    <property type="evidence" value="ECO:0007669"/>
    <property type="project" value="UniProtKB-KW"/>
</dbReference>
<evidence type="ECO:0000259" key="1">
    <source>
        <dbReference type="Pfam" id="PF08242"/>
    </source>
</evidence>
<dbReference type="OrthoDB" id="8385759at2"/>
<dbReference type="CDD" id="cd02440">
    <property type="entry name" value="AdoMet_MTases"/>
    <property type="match status" value="1"/>
</dbReference>
<keyword evidence="2" id="KW-0808">Transferase</keyword>
<gene>
    <name evidence="2" type="ORF">BW730_17270</name>
</gene>
<reference evidence="3" key="1">
    <citation type="submission" date="2017-02" db="EMBL/GenBank/DDBJ databases">
        <title>Tessaracoccus aquaemaris sp. nov., isolated from the intestine of a Korean rockfish, Sebastes schlegelii, in a marine aquaculture pond.</title>
        <authorList>
            <person name="Tak E.J."/>
            <person name="Bae J.-W."/>
        </authorList>
    </citation>
    <scope>NUCLEOTIDE SEQUENCE [LARGE SCALE GENOMIC DNA]</scope>
    <source>
        <strain evidence="3">NSG39</strain>
    </source>
</reference>
<dbReference type="Proteomes" id="UP000188145">
    <property type="component" value="Chromosome"/>
</dbReference>
<organism evidence="2 3">
    <name type="scientific">Tessaracoccus aquimaris</name>
    <dbReference type="NCBI Taxonomy" id="1332264"/>
    <lineage>
        <taxon>Bacteria</taxon>
        <taxon>Bacillati</taxon>
        <taxon>Actinomycetota</taxon>
        <taxon>Actinomycetes</taxon>
        <taxon>Propionibacteriales</taxon>
        <taxon>Propionibacteriaceae</taxon>
        <taxon>Tessaracoccus</taxon>
    </lineage>
</organism>
<dbReference type="EMBL" id="CP019606">
    <property type="protein sequence ID" value="AQP48985.1"/>
    <property type="molecule type" value="Genomic_DNA"/>
</dbReference>
<dbReference type="InterPro" id="IPR029063">
    <property type="entry name" value="SAM-dependent_MTases_sf"/>
</dbReference>
<proteinExistence type="predicted"/>
<dbReference type="RefSeq" id="WP_077687339.1">
    <property type="nucleotide sequence ID" value="NZ_CP019606.1"/>
</dbReference>
<keyword evidence="3" id="KW-1185">Reference proteome</keyword>
<sequence>MSDYLDVNRANWDSRADVHMGEGGYDLREIDDPGWISQVVAFDRPRLGDIDGLDGVHLQCHLGTDTLSLARLGARMTGLDLSPNSLRYARRIAERVGLDIDYVESDVYGAVEALGRQRFDLVYTGIGALCWIPDIRRWAQTAADLLRPGGRLFVRDGHPVLNSVLPVTVGQVQPDSDQQEWLTGVGSLTPSLELPYWERDEPMVWEDAVSYAGTEAVASPTSIEWNHAISEIVMAVLDAGLTLELLAEHDSVPWDAVPGMMEMDEVGEFRLRDRPDRLPASFTLVARRAG</sequence>
<keyword evidence="2" id="KW-0489">Methyltransferase</keyword>
<name>A0A1Q2CSE0_9ACTN</name>
<dbReference type="STRING" id="1332264.BW730_17270"/>
<dbReference type="Gene3D" id="3.40.50.150">
    <property type="entry name" value="Vaccinia Virus protein VP39"/>
    <property type="match status" value="1"/>
</dbReference>